<reference evidence="1 2" key="1">
    <citation type="submission" date="2016-11" db="EMBL/GenBank/DDBJ databases">
        <title>Complete genome sequence of Sulfitobacter sp. AM1-D1, a toxic bacteria associated with marine dinoflagellate Alexandrium minutum in East China Sea.</title>
        <authorList>
            <person name="Yang Q."/>
            <person name="Zhang X."/>
            <person name="Tian X."/>
        </authorList>
    </citation>
    <scope>NUCLEOTIDE SEQUENCE [LARGE SCALE GENOMIC DNA]</scope>
    <source>
        <strain evidence="1 2">AM1-D1</strain>
    </source>
</reference>
<dbReference type="EMBL" id="CP018076">
    <property type="protein sequence ID" value="APE44864.1"/>
    <property type="molecule type" value="Genomic_DNA"/>
</dbReference>
<keyword evidence="2" id="KW-1185">Reference proteome</keyword>
<dbReference type="InterPro" id="IPR036388">
    <property type="entry name" value="WH-like_DNA-bd_sf"/>
</dbReference>
<dbReference type="Gene3D" id="1.10.10.10">
    <property type="entry name" value="Winged helix-like DNA-binding domain superfamily/Winged helix DNA-binding domain"/>
    <property type="match status" value="1"/>
</dbReference>
<proteinExistence type="predicted"/>
<dbReference type="KEGG" id="suam:BOO69_16730"/>
<name>A0A1J0WL34_9RHOB</name>
<dbReference type="Proteomes" id="UP000181897">
    <property type="component" value="Chromosome"/>
</dbReference>
<accession>A0A1J0WL34</accession>
<dbReference type="AlphaFoldDB" id="A0A1J0WL34"/>
<gene>
    <name evidence="1" type="ORF">BOO69_16730</name>
</gene>
<organism evidence="1 2">
    <name type="scientific">Sulfitobacter alexandrii</name>
    <dbReference type="NCBI Taxonomy" id="1917485"/>
    <lineage>
        <taxon>Bacteria</taxon>
        <taxon>Pseudomonadati</taxon>
        <taxon>Pseudomonadota</taxon>
        <taxon>Alphaproteobacteria</taxon>
        <taxon>Rhodobacterales</taxon>
        <taxon>Roseobacteraceae</taxon>
        <taxon>Sulfitobacter</taxon>
    </lineage>
</organism>
<evidence type="ECO:0000313" key="2">
    <source>
        <dbReference type="Proteomes" id="UP000181897"/>
    </source>
</evidence>
<protein>
    <submittedName>
        <fullName evidence="1">Uncharacterized protein</fullName>
    </submittedName>
</protein>
<evidence type="ECO:0000313" key="1">
    <source>
        <dbReference type="EMBL" id="APE44864.1"/>
    </source>
</evidence>
<sequence length="59" mass="6934">MVMEALRDGPQTGADIARAVQARKQQLTYKRAYHRVYICLWNLKKRGLVRHEGRLWLAP</sequence>